<evidence type="ECO:0000313" key="2">
    <source>
        <dbReference type="Proteomes" id="UP000199114"/>
    </source>
</evidence>
<sequence>MSTEPDSIDADRLNSIERRLEEMVERKWTPLREKHGKEPMNIEKKEDGVVVGHTNARILLRDDVIRAFDTRYYDFRPRNTDRGREILVRPISKSDFYEIPYGMDVDKAAALRALKETSIRVPVVNDCSGGAWLRHFETKEEAEKAAEVLEPHIETAYNEMWNEGVEEIEIREFEEPREWLAPDSWYSILVHYE</sequence>
<keyword evidence="2" id="KW-1185">Reference proteome</keyword>
<proteinExistence type="predicted"/>
<dbReference type="AlphaFoldDB" id="A0A1H9PVB3"/>
<dbReference type="Proteomes" id="UP000199114">
    <property type="component" value="Unassembled WGS sequence"/>
</dbReference>
<name>A0A1H9PVB3_9EURY</name>
<accession>A0A1H9PVB3</accession>
<gene>
    <name evidence="1" type="ORF">SAMN04489841_3973</name>
</gene>
<dbReference type="STRING" id="1186196.SAMN04489841_3973"/>
<dbReference type="RefSeq" id="WP_090620861.1">
    <property type="nucleotide sequence ID" value="NZ_FOFD01000006.1"/>
</dbReference>
<dbReference type="EMBL" id="FOFD01000006">
    <property type="protein sequence ID" value="SER51553.1"/>
    <property type="molecule type" value="Genomic_DNA"/>
</dbReference>
<protein>
    <submittedName>
        <fullName evidence="1">Uncharacterized protein</fullName>
    </submittedName>
</protein>
<organism evidence="1 2">
    <name type="scientific">Natrinema salaciae</name>
    <dbReference type="NCBI Taxonomy" id="1186196"/>
    <lineage>
        <taxon>Archaea</taxon>
        <taxon>Methanobacteriati</taxon>
        <taxon>Methanobacteriota</taxon>
        <taxon>Stenosarchaea group</taxon>
        <taxon>Halobacteria</taxon>
        <taxon>Halobacteriales</taxon>
        <taxon>Natrialbaceae</taxon>
        <taxon>Natrinema</taxon>
    </lineage>
</organism>
<evidence type="ECO:0000313" key="1">
    <source>
        <dbReference type="EMBL" id="SER51553.1"/>
    </source>
</evidence>
<reference evidence="2" key="1">
    <citation type="submission" date="2016-10" db="EMBL/GenBank/DDBJ databases">
        <authorList>
            <person name="Varghese N."/>
            <person name="Submissions S."/>
        </authorList>
    </citation>
    <scope>NUCLEOTIDE SEQUENCE [LARGE SCALE GENOMIC DNA]</scope>
    <source>
        <strain evidence="2">DSM 25055</strain>
    </source>
</reference>